<feature type="domain" description="IPT/TIG" evidence="6">
    <location>
        <begin position="833"/>
        <end position="921"/>
    </location>
</feature>
<feature type="region of interest" description="Disordered" evidence="5">
    <location>
        <begin position="54"/>
        <end position="128"/>
    </location>
</feature>
<dbReference type="Gene3D" id="1.25.40.20">
    <property type="entry name" value="Ankyrin repeat-containing domain"/>
    <property type="match status" value="1"/>
</dbReference>
<evidence type="ECO:0000256" key="2">
    <source>
        <dbReference type="ARBA" id="ARBA00022737"/>
    </source>
</evidence>
<dbReference type="InterPro" id="IPR002110">
    <property type="entry name" value="Ankyrin_rpt"/>
</dbReference>
<name>A0A6A6C4N5_ZASCE</name>
<dbReference type="SUPFAM" id="SSF81296">
    <property type="entry name" value="E set domains"/>
    <property type="match status" value="1"/>
</dbReference>
<feature type="region of interest" description="Disordered" evidence="5">
    <location>
        <begin position="626"/>
        <end position="707"/>
    </location>
</feature>
<feature type="compositionally biased region" description="Low complexity" evidence="5">
    <location>
        <begin position="1249"/>
        <end position="1262"/>
    </location>
</feature>
<dbReference type="Proteomes" id="UP000799537">
    <property type="component" value="Unassembled WGS sequence"/>
</dbReference>
<dbReference type="Gene3D" id="2.60.40.10">
    <property type="entry name" value="Immunoglobulins"/>
    <property type="match status" value="1"/>
</dbReference>
<accession>A0A6A6C4N5</accession>
<dbReference type="PANTHER" id="PTHR24161">
    <property type="entry name" value="ANK_REP_REGION DOMAIN-CONTAINING PROTEIN-RELATED"/>
    <property type="match status" value="1"/>
</dbReference>
<dbReference type="EC" id="2.3.1.225" evidence="1"/>
<feature type="compositionally biased region" description="Basic and acidic residues" evidence="5">
    <location>
        <begin position="401"/>
        <end position="423"/>
    </location>
</feature>
<dbReference type="GeneID" id="54571741"/>
<keyword evidence="2" id="KW-0677">Repeat</keyword>
<reference evidence="7" key="1">
    <citation type="journal article" date="2020" name="Stud. Mycol.">
        <title>101 Dothideomycetes genomes: a test case for predicting lifestyles and emergence of pathogens.</title>
        <authorList>
            <person name="Haridas S."/>
            <person name="Albert R."/>
            <person name="Binder M."/>
            <person name="Bloem J."/>
            <person name="Labutti K."/>
            <person name="Salamov A."/>
            <person name="Andreopoulos B."/>
            <person name="Baker S."/>
            <person name="Barry K."/>
            <person name="Bills G."/>
            <person name="Bluhm B."/>
            <person name="Cannon C."/>
            <person name="Castanera R."/>
            <person name="Culley D."/>
            <person name="Daum C."/>
            <person name="Ezra D."/>
            <person name="Gonzalez J."/>
            <person name="Henrissat B."/>
            <person name="Kuo A."/>
            <person name="Liang C."/>
            <person name="Lipzen A."/>
            <person name="Lutzoni F."/>
            <person name="Magnuson J."/>
            <person name="Mondo S."/>
            <person name="Nolan M."/>
            <person name="Ohm R."/>
            <person name="Pangilinan J."/>
            <person name="Park H.-J."/>
            <person name="Ramirez L."/>
            <person name="Alfaro M."/>
            <person name="Sun H."/>
            <person name="Tritt A."/>
            <person name="Yoshinaga Y."/>
            <person name="Zwiers L.-H."/>
            <person name="Turgeon B."/>
            <person name="Goodwin S."/>
            <person name="Spatafora J."/>
            <person name="Crous P."/>
            <person name="Grigoriev I."/>
        </authorList>
    </citation>
    <scope>NUCLEOTIDE SEQUENCE</scope>
    <source>
        <strain evidence="7">ATCC 36951</strain>
    </source>
</reference>
<feature type="compositionally biased region" description="Low complexity" evidence="5">
    <location>
        <begin position="793"/>
        <end position="804"/>
    </location>
</feature>
<feature type="region of interest" description="Disordered" evidence="5">
    <location>
        <begin position="1"/>
        <end position="32"/>
    </location>
</feature>
<feature type="compositionally biased region" description="Basic residues" evidence="5">
    <location>
        <begin position="661"/>
        <end position="674"/>
    </location>
</feature>
<feature type="region of interest" description="Disordered" evidence="5">
    <location>
        <begin position="1207"/>
        <end position="1229"/>
    </location>
</feature>
<dbReference type="InterPro" id="IPR013783">
    <property type="entry name" value="Ig-like_fold"/>
</dbReference>
<dbReference type="SMART" id="SM00248">
    <property type="entry name" value="ANK"/>
    <property type="match status" value="2"/>
</dbReference>
<feature type="region of interest" description="Disordered" evidence="5">
    <location>
        <begin position="401"/>
        <end position="425"/>
    </location>
</feature>
<evidence type="ECO:0000256" key="4">
    <source>
        <dbReference type="PROSITE-ProRule" id="PRU00023"/>
    </source>
</evidence>
<evidence type="ECO:0000256" key="1">
    <source>
        <dbReference type="ARBA" id="ARBA00012210"/>
    </source>
</evidence>
<organism evidence="7 8">
    <name type="scientific">Zasmidium cellare ATCC 36951</name>
    <dbReference type="NCBI Taxonomy" id="1080233"/>
    <lineage>
        <taxon>Eukaryota</taxon>
        <taxon>Fungi</taxon>
        <taxon>Dikarya</taxon>
        <taxon>Ascomycota</taxon>
        <taxon>Pezizomycotina</taxon>
        <taxon>Dothideomycetes</taxon>
        <taxon>Dothideomycetidae</taxon>
        <taxon>Mycosphaerellales</taxon>
        <taxon>Mycosphaerellaceae</taxon>
        <taxon>Zasmidium</taxon>
    </lineage>
</organism>
<evidence type="ECO:0000313" key="7">
    <source>
        <dbReference type="EMBL" id="KAF2161228.1"/>
    </source>
</evidence>
<evidence type="ECO:0000259" key="6">
    <source>
        <dbReference type="SMART" id="SM00429"/>
    </source>
</evidence>
<feature type="compositionally biased region" description="Polar residues" evidence="5">
    <location>
        <begin position="632"/>
        <end position="656"/>
    </location>
</feature>
<feature type="repeat" description="ANK" evidence="4">
    <location>
        <begin position="1040"/>
        <end position="1072"/>
    </location>
</feature>
<feature type="compositionally biased region" description="Basic and acidic residues" evidence="5">
    <location>
        <begin position="119"/>
        <end position="128"/>
    </location>
</feature>
<feature type="compositionally biased region" description="Polar residues" evidence="5">
    <location>
        <begin position="805"/>
        <end position="815"/>
    </location>
</feature>
<evidence type="ECO:0000256" key="3">
    <source>
        <dbReference type="ARBA" id="ARBA00023043"/>
    </source>
</evidence>
<keyword evidence="3 4" id="KW-0040">ANK repeat</keyword>
<dbReference type="GO" id="GO:0019706">
    <property type="term" value="F:protein-cysteine S-palmitoyltransferase activity"/>
    <property type="evidence" value="ECO:0007669"/>
    <property type="project" value="UniProtKB-EC"/>
</dbReference>
<dbReference type="EMBL" id="ML993620">
    <property type="protein sequence ID" value="KAF2161228.1"/>
    <property type="molecule type" value="Genomic_DNA"/>
</dbReference>
<dbReference type="PROSITE" id="PS50088">
    <property type="entry name" value="ANK_REPEAT"/>
    <property type="match status" value="1"/>
</dbReference>
<dbReference type="PROSITE" id="PS50297">
    <property type="entry name" value="ANK_REP_REGION"/>
    <property type="match status" value="1"/>
</dbReference>
<dbReference type="SMART" id="SM00429">
    <property type="entry name" value="IPT"/>
    <property type="match status" value="1"/>
</dbReference>
<feature type="compositionally biased region" description="Low complexity" evidence="5">
    <location>
        <begin position="66"/>
        <end position="90"/>
    </location>
</feature>
<gene>
    <name evidence="7" type="ORF">M409DRAFT_69854</name>
</gene>
<feature type="region of interest" description="Disordered" evidence="5">
    <location>
        <begin position="793"/>
        <end position="832"/>
    </location>
</feature>
<keyword evidence="8" id="KW-1185">Reference proteome</keyword>
<dbReference type="InterPro" id="IPR036770">
    <property type="entry name" value="Ankyrin_rpt-contain_sf"/>
</dbReference>
<dbReference type="CDD" id="cd00102">
    <property type="entry name" value="IPT"/>
    <property type="match status" value="1"/>
</dbReference>
<feature type="compositionally biased region" description="Polar residues" evidence="5">
    <location>
        <begin position="17"/>
        <end position="26"/>
    </location>
</feature>
<dbReference type="InterPro" id="IPR057962">
    <property type="entry name" value="SPT23_MGA2_DBD"/>
</dbReference>
<dbReference type="PANTHER" id="PTHR24161:SF85">
    <property type="entry name" value="PALMITOYLTRANSFERASE HIP14"/>
    <property type="match status" value="1"/>
</dbReference>
<feature type="compositionally biased region" description="Low complexity" evidence="5">
    <location>
        <begin position="689"/>
        <end position="702"/>
    </location>
</feature>
<dbReference type="Pfam" id="PF25603">
    <property type="entry name" value="SPT23_MGA2_DBD"/>
    <property type="match status" value="2"/>
</dbReference>
<protein>
    <recommendedName>
        <fullName evidence="1">protein S-acyltransferase</fullName>
        <ecNumber evidence="1">2.3.1.225</ecNumber>
    </recommendedName>
</protein>
<dbReference type="Pfam" id="PF12796">
    <property type="entry name" value="Ank_2"/>
    <property type="match status" value="1"/>
</dbReference>
<sequence length="1341" mass="145776">MDSRGTPMGTGAPSWNDMFNETSQFEDSMHDPTFENTAFDAFTNVDAYGESPMTYAMRTPSKSGPEVSAGAGAQVSASAESSSQDSSSDTSSRRKRKTNESESPVSDPVTEVGRRNGKVKQEDTKMHMSDAHQVKSYDHFSQPMHKLSLEQSLSHGDSTMSQFDFASAASSPIQTGEFNNAMSLDTRMNMPAAAGAAHFAKASPVQTIDPGMFSMNTSRDQSPATTNMMFNQASPNAIFSTPSSDSPDTFNNQAWNAQLMNQNPAWPGDFANQLTSPGAMTFTPSPGANGGTPGVSNRGTAPPLGKSPLHIAPISTKSRVETQINVIMTLEKPPPGIEHLHLPLHTIAKSKLLAKDEFEKSKVLELHTMLVCTSAMHNSQLKEKALQKAAAANNEEIQHRAELARSTGDDEKNDPKNVEEADRPANGGEVRICTNCIQRERKRAGRKKTKREEEQQHWERFETERVVVFNSNEYLPFKPPEMQYPPREGAIPVEGEQYVPPDGSLQVSAAMRIACYCRHQSEKEGFQVIFTLKDQQGVVIAQQISDSILITDDHKTHPQSFSTAVPSESFYQTAPGFLSSNGLPMSQSMVDMAQHAQPFPSSRSAGNLQALAYGGAAFNPHSHVHQLPGSGYASQTTSATMTPTSLSRPGSPTNAGQAGPNKKRKSAQFSHRKVPSTLAMTPRVDTSQPPSSNMPSAVSMSSQFSPSTATFPNQVNQSYMTIPSNNGPAHYYNSGPSTPANENGPFNFSQPVDLSQMRTNQAYFSHPSSAVPSRAASPVQQQSRANMAAYARQQQPQQPIQTPTNSISGRPQQQMYGGHTMPGSGGHESHGPYPCITRITPREGPASGGTEVAIFGENFVMGMSVQFGDYPNLANTTFVNPNALIAIAPSGRPGPVSLTLVPPPGQTRWPKPASPTIYRYTTTSDQEEMMMAALKFLSEQHLGSVDHWQTLAQKSAASFVQSRMNPAGLHQGYPASHRMASNMDNEETILKELEMMEANGESCQPGFAANMLSLACSSGMHRVVSALLGCGASVEERDHAGFTPLMHAALHGQVEIFQLLLTRGADASVRNLKGYTAIDLAPSEVRNELICVLESTQRRRHSRPSLQTRLSYGSTASSRASWDIASASFYESEPTSRRPSTRSFIEEDIPPSIDDTAPLFPYAAMAAWRDALAAQIHHFQETLHWNMPHFQLPPLPNLTDCRRLSSLVPGKSAPSATERPHQPPLASQHQQLPLTRHHFWDFFSASSESPASAPTESSAPPAYYDIFPDRKPTQESQDDGMKSAVVDAIADEKCAAMFDGEEASYYSANHAPNKTDGAVMPSWLWVSLVRAFTNNQGDLTS</sequence>
<dbReference type="InterPro" id="IPR014756">
    <property type="entry name" value="Ig_E-set"/>
</dbReference>
<dbReference type="RefSeq" id="XP_033662117.1">
    <property type="nucleotide sequence ID" value="XM_033818469.1"/>
</dbReference>
<proteinExistence type="predicted"/>
<feature type="region of interest" description="Disordered" evidence="5">
    <location>
        <begin position="1249"/>
        <end position="1279"/>
    </location>
</feature>
<dbReference type="SUPFAM" id="SSF48403">
    <property type="entry name" value="Ankyrin repeat"/>
    <property type="match status" value="1"/>
</dbReference>
<dbReference type="InterPro" id="IPR002909">
    <property type="entry name" value="IPT_dom"/>
</dbReference>
<dbReference type="OrthoDB" id="71307at2759"/>
<evidence type="ECO:0000256" key="5">
    <source>
        <dbReference type="SAM" id="MobiDB-lite"/>
    </source>
</evidence>
<dbReference type="Pfam" id="PF01833">
    <property type="entry name" value="TIG"/>
    <property type="match status" value="1"/>
</dbReference>
<evidence type="ECO:0000313" key="8">
    <source>
        <dbReference type="Proteomes" id="UP000799537"/>
    </source>
</evidence>